<dbReference type="InterPro" id="IPR009056">
    <property type="entry name" value="Cyt_c-like_dom"/>
</dbReference>
<comment type="caution">
    <text evidence="5">The sequence shown here is derived from an EMBL/GenBank/DDBJ whole genome shotgun (WGS) entry which is preliminary data.</text>
</comment>
<gene>
    <name evidence="5" type="ORF">ENL21_01205</name>
</gene>
<keyword evidence="2 3" id="KW-0408">Iron</keyword>
<accession>A0A7V5H1Z4</accession>
<organism evidence="5">
    <name type="scientific">Caldithrix abyssi</name>
    <dbReference type="NCBI Taxonomy" id="187145"/>
    <lineage>
        <taxon>Bacteria</taxon>
        <taxon>Pseudomonadati</taxon>
        <taxon>Calditrichota</taxon>
        <taxon>Calditrichia</taxon>
        <taxon>Calditrichales</taxon>
        <taxon>Calditrichaceae</taxon>
        <taxon>Caldithrix</taxon>
    </lineage>
</organism>
<evidence type="ECO:0000313" key="5">
    <source>
        <dbReference type="EMBL" id="HHE54369.1"/>
    </source>
</evidence>
<evidence type="ECO:0000256" key="1">
    <source>
        <dbReference type="ARBA" id="ARBA00022723"/>
    </source>
</evidence>
<protein>
    <recommendedName>
        <fullName evidence="4">Cytochrome c domain-containing protein</fullName>
    </recommendedName>
</protein>
<evidence type="ECO:0000256" key="3">
    <source>
        <dbReference type="PROSITE-ProRule" id="PRU00433"/>
    </source>
</evidence>
<dbReference type="PROSITE" id="PS51007">
    <property type="entry name" value="CYTC"/>
    <property type="match status" value="1"/>
</dbReference>
<dbReference type="Proteomes" id="UP000886111">
    <property type="component" value="Unassembled WGS sequence"/>
</dbReference>
<dbReference type="AlphaFoldDB" id="A0A7V5H1Z4"/>
<feature type="domain" description="Cytochrome c" evidence="4">
    <location>
        <begin position="24"/>
        <end position="68"/>
    </location>
</feature>
<keyword evidence="3" id="KW-0349">Heme</keyword>
<keyword evidence="1 3" id="KW-0479">Metal-binding</keyword>
<dbReference type="EMBL" id="DRTD01000086">
    <property type="protein sequence ID" value="HHE54369.1"/>
    <property type="molecule type" value="Genomic_DNA"/>
</dbReference>
<dbReference type="GO" id="GO:0009055">
    <property type="term" value="F:electron transfer activity"/>
    <property type="evidence" value="ECO:0007669"/>
    <property type="project" value="InterPro"/>
</dbReference>
<sequence>MKKLVLIPFLAIFMVLFSCQEKKTDIAQKEGIYEATQQSSCVACHTNKGLLEQVAEPLENGGGEAGEG</sequence>
<evidence type="ECO:0000259" key="4">
    <source>
        <dbReference type="PROSITE" id="PS51007"/>
    </source>
</evidence>
<dbReference type="PROSITE" id="PS51257">
    <property type="entry name" value="PROKAR_LIPOPROTEIN"/>
    <property type="match status" value="1"/>
</dbReference>
<dbReference type="GO" id="GO:0020037">
    <property type="term" value="F:heme binding"/>
    <property type="evidence" value="ECO:0007669"/>
    <property type="project" value="InterPro"/>
</dbReference>
<dbReference type="GO" id="GO:0046872">
    <property type="term" value="F:metal ion binding"/>
    <property type="evidence" value="ECO:0007669"/>
    <property type="project" value="UniProtKB-KW"/>
</dbReference>
<reference evidence="5" key="1">
    <citation type="journal article" date="2020" name="mSystems">
        <title>Genome- and Community-Level Interaction Insights into Carbon Utilization and Element Cycling Functions of Hydrothermarchaeota in Hydrothermal Sediment.</title>
        <authorList>
            <person name="Zhou Z."/>
            <person name="Liu Y."/>
            <person name="Xu W."/>
            <person name="Pan J."/>
            <person name="Luo Z.H."/>
            <person name="Li M."/>
        </authorList>
    </citation>
    <scope>NUCLEOTIDE SEQUENCE [LARGE SCALE GENOMIC DNA]</scope>
    <source>
        <strain evidence="5">HyVt-76</strain>
    </source>
</reference>
<proteinExistence type="predicted"/>
<evidence type="ECO:0000256" key="2">
    <source>
        <dbReference type="ARBA" id="ARBA00023004"/>
    </source>
</evidence>
<name>A0A7V5H1Z4_CALAY</name>